<dbReference type="RefSeq" id="WP_326623406.1">
    <property type="nucleotide sequence ID" value="NZ_CP109106.1"/>
</dbReference>
<evidence type="ECO:0000256" key="1">
    <source>
        <dbReference type="ARBA" id="ARBA00006845"/>
    </source>
</evidence>
<name>A0ABZ1FTP2_9ACTN</name>
<dbReference type="SUPFAM" id="SSF52038">
    <property type="entry name" value="Barstar-related"/>
    <property type="match status" value="1"/>
</dbReference>
<comment type="similarity">
    <text evidence="1">Belongs to the barstar family.</text>
</comment>
<evidence type="ECO:0000313" key="3">
    <source>
        <dbReference type="EMBL" id="WSB73775.1"/>
    </source>
</evidence>
<dbReference type="Proteomes" id="UP001344251">
    <property type="component" value="Chromosome"/>
</dbReference>
<proteinExistence type="inferred from homology"/>
<gene>
    <name evidence="3" type="ORF">OG863_01755</name>
</gene>
<keyword evidence="4" id="KW-1185">Reference proteome</keyword>
<evidence type="ECO:0000259" key="2">
    <source>
        <dbReference type="Pfam" id="PF01337"/>
    </source>
</evidence>
<dbReference type="Pfam" id="PF01337">
    <property type="entry name" value="Barstar"/>
    <property type="match status" value="1"/>
</dbReference>
<dbReference type="EMBL" id="CP109106">
    <property type="protein sequence ID" value="WSB73775.1"/>
    <property type="molecule type" value="Genomic_DNA"/>
</dbReference>
<dbReference type="InterPro" id="IPR035905">
    <property type="entry name" value="Barstar-like_sf"/>
</dbReference>
<protein>
    <submittedName>
        <fullName evidence="3">Barstar family protein</fullName>
    </submittedName>
</protein>
<dbReference type="InterPro" id="IPR000468">
    <property type="entry name" value="Barstar"/>
</dbReference>
<sequence>MSGLPLPGGRGRPEAVNGPGGYFGKSLDAFSDCLRGGFGTPEDDDFKVEWHDHDRSRQALGHAETARQLESQLGRCHFTHRDRIAEELAAARSGRGGTVFAWLIEIFEDEAPGKLVLC</sequence>
<feature type="domain" description="Barstar (barnase inhibitor)" evidence="2">
    <location>
        <begin position="21"/>
        <end position="63"/>
    </location>
</feature>
<evidence type="ECO:0000313" key="4">
    <source>
        <dbReference type="Proteomes" id="UP001344251"/>
    </source>
</evidence>
<organism evidence="3 4">
    <name type="scientific">Streptomyces decoyicus</name>
    <dbReference type="NCBI Taxonomy" id="249567"/>
    <lineage>
        <taxon>Bacteria</taxon>
        <taxon>Bacillati</taxon>
        <taxon>Actinomycetota</taxon>
        <taxon>Actinomycetes</taxon>
        <taxon>Kitasatosporales</taxon>
        <taxon>Streptomycetaceae</taxon>
        <taxon>Streptomyces</taxon>
    </lineage>
</organism>
<dbReference type="Gene3D" id="3.30.370.10">
    <property type="entry name" value="Barstar-like"/>
    <property type="match status" value="1"/>
</dbReference>
<reference evidence="3 4" key="1">
    <citation type="submission" date="2022-10" db="EMBL/GenBank/DDBJ databases">
        <title>The complete genomes of actinobacterial strains from the NBC collection.</title>
        <authorList>
            <person name="Joergensen T.S."/>
            <person name="Alvarez Arevalo M."/>
            <person name="Sterndorff E.B."/>
            <person name="Faurdal D."/>
            <person name="Vuksanovic O."/>
            <person name="Mourched A.-S."/>
            <person name="Charusanti P."/>
            <person name="Shaw S."/>
            <person name="Blin K."/>
            <person name="Weber T."/>
        </authorList>
    </citation>
    <scope>NUCLEOTIDE SEQUENCE [LARGE SCALE GENOMIC DNA]</scope>
    <source>
        <strain evidence="3 4">NBC 01774</strain>
    </source>
</reference>
<accession>A0ABZ1FTP2</accession>